<gene>
    <name evidence="1" type="primary">Contig13655.g14563</name>
    <name evidence="1" type="ORF">STYLEM_3490</name>
</gene>
<dbReference type="PRINTS" id="PR00081">
    <property type="entry name" value="GDHRDH"/>
</dbReference>
<dbReference type="OrthoDB" id="37659at2759"/>
<organism evidence="1 2">
    <name type="scientific">Stylonychia lemnae</name>
    <name type="common">Ciliate</name>
    <dbReference type="NCBI Taxonomy" id="5949"/>
    <lineage>
        <taxon>Eukaryota</taxon>
        <taxon>Sar</taxon>
        <taxon>Alveolata</taxon>
        <taxon>Ciliophora</taxon>
        <taxon>Intramacronucleata</taxon>
        <taxon>Spirotrichea</taxon>
        <taxon>Stichotrichia</taxon>
        <taxon>Sporadotrichida</taxon>
        <taxon>Oxytrichidae</taxon>
        <taxon>Stylonychinae</taxon>
        <taxon>Stylonychia</taxon>
    </lineage>
</organism>
<dbReference type="GO" id="GO:0006666">
    <property type="term" value="P:3-keto-sphinganine metabolic process"/>
    <property type="evidence" value="ECO:0007669"/>
    <property type="project" value="TreeGrafter"/>
</dbReference>
<dbReference type="EMBL" id="CCKQ01003389">
    <property type="protein sequence ID" value="CDW74510.1"/>
    <property type="molecule type" value="Genomic_DNA"/>
</dbReference>
<dbReference type="InterPro" id="IPR036291">
    <property type="entry name" value="NAD(P)-bd_dom_sf"/>
</dbReference>
<dbReference type="GO" id="GO:0005789">
    <property type="term" value="C:endoplasmic reticulum membrane"/>
    <property type="evidence" value="ECO:0007669"/>
    <property type="project" value="TreeGrafter"/>
</dbReference>
<dbReference type="Pfam" id="PF00106">
    <property type="entry name" value="adh_short"/>
    <property type="match status" value="1"/>
</dbReference>
<proteinExistence type="predicted"/>
<dbReference type="Gene3D" id="3.40.50.720">
    <property type="entry name" value="NAD(P)-binding Rossmann-like Domain"/>
    <property type="match status" value="2"/>
</dbReference>
<dbReference type="Proteomes" id="UP000039865">
    <property type="component" value="Unassembled WGS sequence"/>
</dbReference>
<dbReference type="SUPFAM" id="SSF51735">
    <property type="entry name" value="NAD(P)-binding Rossmann-fold domains"/>
    <property type="match status" value="1"/>
</dbReference>
<keyword evidence="2" id="KW-1185">Reference proteome</keyword>
<dbReference type="PANTHER" id="PTHR43550">
    <property type="entry name" value="3-KETODIHYDROSPHINGOSINE REDUCTASE"/>
    <property type="match status" value="1"/>
</dbReference>
<name>A0A077ZX93_STYLE</name>
<dbReference type="GO" id="GO:0030148">
    <property type="term" value="P:sphingolipid biosynthetic process"/>
    <property type="evidence" value="ECO:0007669"/>
    <property type="project" value="TreeGrafter"/>
</dbReference>
<dbReference type="AlphaFoldDB" id="A0A077ZX93"/>
<dbReference type="PANTHER" id="PTHR43550:SF3">
    <property type="entry name" value="3-KETODIHYDROSPHINGOSINE REDUCTASE"/>
    <property type="match status" value="1"/>
</dbReference>
<evidence type="ECO:0000313" key="2">
    <source>
        <dbReference type="Proteomes" id="UP000039865"/>
    </source>
</evidence>
<protein>
    <submittedName>
        <fullName evidence="1">3-ketodihydrosphingosine reductase</fullName>
    </submittedName>
</protein>
<sequence length="205" mass="23236">MAKYFKTLCNPVTFPYKHVLITGCGTGLGKALVSEIYMKGAYITMIGRDKDKLVNVAQSVDMYGPIEMLVNCAAISKPAMILFSSFDQYNHHMNLNYLGALKFILPIAKRMQQRKAQGRLVLIGDTLASHYAIPGMAPYACSKSAIEQLAFQLKAELEPHDIKVHYFLPPAMETSLLEEQKKMYPLVTRCLMKNQRIYNQWNMDC</sequence>
<reference evidence="1 2" key="1">
    <citation type="submission" date="2014-06" db="EMBL/GenBank/DDBJ databases">
        <authorList>
            <person name="Swart Estienne"/>
        </authorList>
    </citation>
    <scope>NUCLEOTIDE SEQUENCE [LARGE SCALE GENOMIC DNA]</scope>
    <source>
        <strain evidence="1 2">130c</strain>
    </source>
</reference>
<dbReference type="InterPro" id="IPR002347">
    <property type="entry name" value="SDR_fam"/>
</dbReference>
<evidence type="ECO:0000313" key="1">
    <source>
        <dbReference type="EMBL" id="CDW74510.1"/>
    </source>
</evidence>
<dbReference type="GO" id="GO:0047560">
    <property type="term" value="F:3-dehydrosphinganine reductase activity"/>
    <property type="evidence" value="ECO:0007669"/>
    <property type="project" value="TreeGrafter"/>
</dbReference>
<accession>A0A077ZX93</accession>
<dbReference type="InParanoid" id="A0A077ZX93"/>